<dbReference type="SUPFAM" id="SSF55797">
    <property type="entry name" value="PR-1-like"/>
    <property type="match status" value="1"/>
</dbReference>
<feature type="region of interest" description="Disordered" evidence="1">
    <location>
        <begin position="121"/>
        <end position="148"/>
    </location>
</feature>
<dbReference type="InterPro" id="IPR001283">
    <property type="entry name" value="CRISP-related"/>
</dbReference>
<evidence type="ECO:0000313" key="4">
    <source>
        <dbReference type="Proteomes" id="UP000035680"/>
    </source>
</evidence>
<reference evidence="4" key="1">
    <citation type="submission" date="2014-07" db="EMBL/GenBank/DDBJ databases">
        <authorList>
            <person name="Martin A.A"/>
            <person name="De Silva N."/>
        </authorList>
    </citation>
    <scope>NUCLEOTIDE SEQUENCE</scope>
</reference>
<protein>
    <submittedName>
        <fullName evidence="5">CAP domain-containing protein (inferred by orthology to a zebrafish protein)</fullName>
    </submittedName>
</protein>
<keyword evidence="2" id="KW-0732">Signal</keyword>
<evidence type="ECO:0000259" key="3">
    <source>
        <dbReference type="SMART" id="SM00198"/>
    </source>
</evidence>
<evidence type="ECO:0000256" key="2">
    <source>
        <dbReference type="SAM" id="SignalP"/>
    </source>
</evidence>
<dbReference type="InterPro" id="IPR035940">
    <property type="entry name" value="CAP_sf"/>
</dbReference>
<evidence type="ECO:0000256" key="1">
    <source>
        <dbReference type="SAM" id="MobiDB-lite"/>
    </source>
</evidence>
<evidence type="ECO:0000313" key="5">
    <source>
        <dbReference type="WBParaSite" id="SVE_1807900.1"/>
    </source>
</evidence>
<reference evidence="5" key="2">
    <citation type="submission" date="2015-08" db="UniProtKB">
        <authorList>
            <consortium name="WormBaseParasite"/>
        </authorList>
    </citation>
    <scope>IDENTIFICATION</scope>
</reference>
<dbReference type="Pfam" id="PF00188">
    <property type="entry name" value="CAP"/>
    <property type="match status" value="1"/>
</dbReference>
<dbReference type="WBParaSite" id="SVE_1807900.1">
    <property type="protein sequence ID" value="SVE_1807900.1"/>
    <property type="gene ID" value="SVE_1807900"/>
</dbReference>
<name>A0A0K0G047_STRVS</name>
<dbReference type="Proteomes" id="UP000035680">
    <property type="component" value="Unassembled WGS sequence"/>
</dbReference>
<feature type="compositionally biased region" description="Polar residues" evidence="1">
    <location>
        <begin position="124"/>
        <end position="138"/>
    </location>
</feature>
<feature type="domain" description="SCP" evidence="3">
    <location>
        <begin position="215"/>
        <end position="344"/>
    </location>
</feature>
<proteinExistence type="predicted"/>
<feature type="signal peptide" evidence="2">
    <location>
        <begin position="1"/>
        <end position="20"/>
    </location>
</feature>
<dbReference type="InterPro" id="IPR014044">
    <property type="entry name" value="CAP_dom"/>
</dbReference>
<accession>A0A0K0G047</accession>
<dbReference type="PANTHER" id="PTHR10334">
    <property type="entry name" value="CYSTEINE-RICH SECRETORY PROTEIN-RELATED"/>
    <property type="match status" value="1"/>
</dbReference>
<keyword evidence="4" id="KW-1185">Reference proteome</keyword>
<organism evidence="4 5">
    <name type="scientific">Strongyloides venezuelensis</name>
    <name type="common">Threadworm</name>
    <dbReference type="NCBI Taxonomy" id="75913"/>
    <lineage>
        <taxon>Eukaryota</taxon>
        <taxon>Metazoa</taxon>
        <taxon>Ecdysozoa</taxon>
        <taxon>Nematoda</taxon>
        <taxon>Chromadorea</taxon>
        <taxon>Rhabditida</taxon>
        <taxon>Tylenchina</taxon>
        <taxon>Panagrolaimomorpha</taxon>
        <taxon>Strongyloidoidea</taxon>
        <taxon>Strongyloididae</taxon>
        <taxon>Strongyloides</taxon>
    </lineage>
</organism>
<feature type="chain" id="PRO_5005330323" evidence="2">
    <location>
        <begin position="21"/>
        <end position="361"/>
    </location>
</feature>
<dbReference type="Gene3D" id="3.40.33.10">
    <property type="entry name" value="CAP"/>
    <property type="match status" value="1"/>
</dbReference>
<dbReference type="AlphaFoldDB" id="A0A0K0G047"/>
<sequence length="361" mass="42112">MILLLNIVFFVNLLFLQGNCQNGHNLSRVNSQKNVNEVKDSNGITYDSGVKMRSVRGRSFLRRGHSRQPSEGTMNLIKEMDNPDYVKSQMISPNLQADSVLSIANFDRIINSRGKSIEDLTKEPAQNQNPFSRTQSVMRHQPNGRMPSFFRRRHSLSHATIRHKKPTMNQFIPTFNGFSIEPYLGSPKYCISNNVWRDVWRGCSYLCFAADQFIELKFRLIDELNRYRKIHKVQPLLKDITLYQKAQLHVIYLANTNSIRRDNNDIKNGLVMGVAYYPAASVLMKKWYDEGYRYDYRLNYPRPGSQSFTQLIWEKTTHVGIGVINRGYRIWVALKFFPRGNINGKYRKNIHRPKHSIKCPE</sequence>
<dbReference type="SMART" id="SM00198">
    <property type="entry name" value="SCP"/>
    <property type="match status" value="1"/>
</dbReference>